<evidence type="ECO:0000313" key="2">
    <source>
        <dbReference type="Proteomes" id="UP001589753"/>
    </source>
</evidence>
<evidence type="ECO:0008006" key="3">
    <source>
        <dbReference type="Google" id="ProtNLM"/>
    </source>
</evidence>
<comment type="caution">
    <text evidence="1">The sequence shown here is derived from an EMBL/GenBank/DDBJ whole genome shotgun (WGS) entry which is preliminary data.</text>
</comment>
<gene>
    <name evidence="1" type="ORF">ACFFUA_26760</name>
</gene>
<name>A0ABV5LFP4_9ACTN</name>
<evidence type="ECO:0000313" key="1">
    <source>
        <dbReference type="EMBL" id="MFB9350997.1"/>
    </source>
</evidence>
<dbReference type="Proteomes" id="UP001589753">
    <property type="component" value="Unassembled WGS sequence"/>
</dbReference>
<organism evidence="1 2">
    <name type="scientific">Streptomyces heliomycini</name>
    <dbReference type="NCBI Taxonomy" id="284032"/>
    <lineage>
        <taxon>Bacteria</taxon>
        <taxon>Bacillati</taxon>
        <taxon>Actinomycetota</taxon>
        <taxon>Actinomycetes</taxon>
        <taxon>Kitasatosporales</taxon>
        <taxon>Streptomycetaceae</taxon>
        <taxon>Streptomyces</taxon>
    </lineage>
</organism>
<protein>
    <recommendedName>
        <fullName evidence="3">Aminoglycoside phosphotransferase domain-containing protein</fullName>
    </recommendedName>
</protein>
<sequence>MEHSLSGALSVLGGRPVGKALAEWLGQSQLELEEADLVATGGSGGILVSGFLRDLRPGRTSGMRIVKLVPCSAHADTEPRNHRAALSDRVPGNEDFIDSHLVELDDRTARLDDYWVMIQHPAGDGTEEGMGTLAGLGTDRRTPALVEEVVKGVLGGWNPDPVTGGERRDAGVEPLSAARFVEDMLGESSGRAERAGRWLRERMGPDSGSAWFTLGGNARPLPNPVVLGEGSPLSECQVRLAVRGRAHGDLHPGNILVPVSGKAAADDFWLVDLSWYHRHALLARDPVHLLLCLVADEYLPHMSGPAREELLAALTGEDPACEGPLIPQGLADTVARVRGAMIGWGAVHRINTGWRHQWFLALQACALMVVVRPRYTERDRWWFFRLAAGACRAYLEKAGVEPPGGAVPSAEVPAPPVALAPDPDPVPAPVAFVPAQARAAPMETVSPAADAPVAEPRTGPAVPSAAGTYAPAADPAVPVPAPSPGAEPCAVEVLAEIWDLFEPVLRHLSSVPVGEVPRHTLEYVMRRATDLGLSLGHPRLVMPRPAGVPDEECREQVLDRLGEVSDRAEELHGVIVQPLRRMQELAHGTGHSGLRALVKSLRDLLDEVRRASAVLSAPRPA</sequence>
<keyword evidence="2" id="KW-1185">Reference proteome</keyword>
<reference evidence="1 2" key="1">
    <citation type="submission" date="2024-09" db="EMBL/GenBank/DDBJ databases">
        <authorList>
            <person name="Sun Q."/>
            <person name="Mori K."/>
        </authorList>
    </citation>
    <scope>NUCLEOTIDE SEQUENCE [LARGE SCALE GENOMIC DNA]</scope>
    <source>
        <strain evidence="1 2">JCM 9767</strain>
    </source>
</reference>
<accession>A0ABV5LFP4</accession>
<proteinExistence type="predicted"/>
<dbReference type="EMBL" id="JBHMDI010000097">
    <property type="protein sequence ID" value="MFB9350997.1"/>
    <property type="molecule type" value="Genomic_DNA"/>
</dbReference>
<dbReference type="RefSeq" id="WP_366482392.1">
    <property type="nucleotide sequence ID" value="NZ_JBHMDI010000097.1"/>
</dbReference>